<evidence type="ECO:0000313" key="2">
    <source>
        <dbReference type="Proteomes" id="UP000886595"/>
    </source>
</evidence>
<evidence type="ECO:0000313" key="1">
    <source>
        <dbReference type="EMBL" id="KAG2262007.1"/>
    </source>
</evidence>
<name>A0A8X7U138_BRACI</name>
<protein>
    <submittedName>
        <fullName evidence="1">Uncharacterized protein</fullName>
    </submittedName>
</protein>
<sequence length="59" mass="6409">MAFLSISIGEDYGVAVPYESSGDLVAHRLWRCLLLLEGDGDDVRLCELAIGVLGLSRLM</sequence>
<organism evidence="1 2">
    <name type="scientific">Brassica carinata</name>
    <name type="common">Ethiopian mustard</name>
    <name type="synonym">Abyssinian cabbage</name>
    <dbReference type="NCBI Taxonomy" id="52824"/>
    <lineage>
        <taxon>Eukaryota</taxon>
        <taxon>Viridiplantae</taxon>
        <taxon>Streptophyta</taxon>
        <taxon>Embryophyta</taxon>
        <taxon>Tracheophyta</taxon>
        <taxon>Spermatophyta</taxon>
        <taxon>Magnoliopsida</taxon>
        <taxon>eudicotyledons</taxon>
        <taxon>Gunneridae</taxon>
        <taxon>Pentapetalae</taxon>
        <taxon>rosids</taxon>
        <taxon>malvids</taxon>
        <taxon>Brassicales</taxon>
        <taxon>Brassicaceae</taxon>
        <taxon>Brassiceae</taxon>
        <taxon>Brassica</taxon>
    </lineage>
</organism>
<dbReference type="AlphaFoldDB" id="A0A8X7U138"/>
<dbReference type="Proteomes" id="UP000886595">
    <property type="component" value="Unassembled WGS sequence"/>
</dbReference>
<gene>
    <name evidence="1" type="ORF">Bca52824_069086</name>
</gene>
<accession>A0A8X7U138</accession>
<proteinExistence type="predicted"/>
<keyword evidence="2" id="KW-1185">Reference proteome</keyword>
<comment type="caution">
    <text evidence="1">The sequence shown here is derived from an EMBL/GenBank/DDBJ whole genome shotgun (WGS) entry which is preliminary data.</text>
</comment>
<reference evidence="1 2" key="1">
    <citation type="submission" date="2020-02" db="EMBL/GenBank/DDBJ databases">
        <authorList>
            <person name="Ma Q."/>
            <person name="Huang Y."/>
            <person name="Song X."/>
            <person name="Pei D."/>
        </authorList>
    </citation>
    <scope>NUCLEOTIDE SEQUENCE [LARGE SCALE GENOMIC DNA]</scope>
    <source>
        <strain evidence="1">Sxm20200214</strain>
        <tissue evidence="1">Leaf</tissue>
    </source>
</reference>
<dbReference type="EMBL" id="JAAMPC010000014">
    <property type="protein sequence ID" value="KAG2262007.1"/>
    <property type="molecule type" value="Genomic_DNA"/>
</dbReference>